<evidence type="ECO:0000313" key="3">
    <source>
        <dbReference type="Proteomes" id="UP000030700"/>
    </source>
</evidence>
<dbReference type="InterPro" id="IPR030678">
    <property type="entry name" value="Peptide/Ni-bd"/>
</dbReference>
<evidence type="ECO:0000313" key="2">
    <source>
        <dbReference type="EMBL" id="GAK51060.1"/>
    </source>
</evidence>
<dbReference type="CDD" id="cd08512">
    <property type="entry name" value="PBP2_NikA_DppA_OppA_like_7"/>
    <property type="match status" value="1"/>
</dbReference>
<feature type="domain" description="Solute-binding protein family 5" evidence="1">
    <location>
        <begin position="76"/>
        <end position="438"/>
    </location>
</feature>
<dbReference type="EMBL" id="DF820456">
    <property type="protein sequence ID" value="GAK51060.1"/>
    <property type="molecule type" value="Genomic_DNA"/>
</dbReference>
<dbReference type="SUPFAM" id="SSF53850">
    <property type="entry name" value="Periplasmic binding protein-like II"/>
    <property type="match status" value="1"/>
</dbReference>
<keyword evidence="3" id="KW-1185">Reference proteome</keyword>
<dbReference type="Gene3D" id="3.90.76.10">
    <property type="entry name" value="Dipeptide-binding Protein, Domain 1"/>
    <property type="match status" value="1"/>
</dbReference>
<dbReference type="GO" id="GO:0042597">
    <property type="term" value="C:periplasmic space"/>
    <property type="evidence" value="ECO:0007669"/>
    <property type="project" value="UniProtKB-ARBA"/>
</dbReference>
<dbReference type="Gene3D" id="3.10.105.10">
    <property type="entry name" value="Dipeptide-binding Protein, Domain 3"/>
    <property type="match status" value="1"/>
</dbReference>
<evidence type="ECO:0000259" key="1">
    <source>
        <dbReference type="Pfam" id="PF00496"/>
    </source>
</evidence>
<gene>
    <name evidence="2" type="ORF">U14_02302</name>
</gene>
<dbReference type="AlphaFoldDB" id="A0A0S6VXL0"/>
<dbReference type="InterPro" id="IPR039424">
    <property type="entry name" value="SBP_5"/>
</dbReference>
<dbReference type="PANTHER" id="PTHR30290:SF34">
    <property type="entry name" value="ABC TRANSPORTER, PERIPLASMIC OLIGO-PEPTIDE BINDING PROTEIN, PUTATIVE-RELATED"/>
    <property type="match status" value="1"/>
</dbReference>
<dbReference type="InterPro" id="IPR000914">
    <property type="entry name" value="SBP_5_dom"/>
</dbReference>
<dbReference type="Proteomes" id="UP000030700">
    <property type="component" value="Unassembled WGS sequence"/>
</dbReference>
<proteinExistence type="predicted"/>
<dbReference type="PANTHER" id="PTHR30290">
    <property type="entry name" value="PERIPLASMIC BINDING COMPONENT OF ABC TRANSPORTER"/>
    <property type="match status" value="1"/>
</dbReference>
<dbReference type="Pfam" id="PF00496">
    <property type="entry name" value="SBP_bac_5"/>
    <property type="match status" value="1"/>
</dbReference>
<dbReference type="GO" id="GO:0015833">
    <property type="term" value="P:peptide transport"/>
    <property type="evidence" value="ECO:0007669"/>
    <property type="project" value="TreeGrafter"/>
</dbReference>
<dbReference type="STRING" id="1499966.U14_02302"/>
<dbReference type="GO" id="GO:1904680">
    <property type="term" value="F:peptide transmembrane transporter activity"/>
    <property type="evidence" value="ECO:0007669"/>
    <property type="project" value="TreeGrafter"/>
</dbReference>
<organism evidence="2">
    <name type="scientific">Candidatus Moduliflexus flocculans</name>
    <dbReference type="NCBI Taxonomy" id="1499966"/>
    <lineage>
        <taxon>Bacteria</taxon>
        <taxon>Candidatus Moduliflexota</taxon>
        <taxon>Candidatus Moduliflexia</taxon>
        <taxon>Candidatus Moduliflexales</taxon>
        <taxon>Candidatus Moduliflexaceae</taxon>
    </lineage>
</organism>
<accession>A0A0S6VXL0</accession>
<reference evidence="2" key="1">
    <citation type="journal article" date="2015" name="PeerJ">
        <title>First genomic representation of candidate bacterial phylum KSB3 points to enhanced environmental sensing as a trigger of wastewater bulking.</title>
        <authorList>
            <person name="Sekiguchi Y."/>
            <person name="Ohashi A."/>
            <person name="Parks D.H."/>
            <person name="Yamauchi T."/>
            <person name="Tyson G.W."/>
            <person name="Hugenholtz P."/>
        </authorList>
    </citation>
    <scope>NUCLEOTIDE SEQUENCE [LARGE SCALE GENOMIC DNA]</scope>
</reference>
<sequence>MKRMLQLWIIGIFGMLWHYGHAPAAELPKDTLIIGMQTASTISLDPARAYEYTSAILVNQLYDKLVDFAPDDVTRPVPELAESWEVSEDGNTWTFHLRKDALFHSGNPVNADAVVFSLRRAIALQGGPSWLLTQFGMTPESVQKVDDATVQIVLDQPYAPGIFLAALAYTIGGIVDPAMVKQFEQDGDSGSAWLNEHSAGSGAYRLERAIQNEHFALQANERYWKMSVPMKHIIFQNVPEAMNQLMMLQNGDIDLAWNLLPGQLQQLREESPTVQISATPVFSLRYLAMNVGYEPLSKPLVRDAIRYAIDYDTIVTHILEGAAVKAQTFLPFEAMFASNPATPYAYDLEKAKRLLIEAGYPDGFDVELLCATDQIPSDIAQKMQSDFGKIGIRVTVTSMPAAQVSKSFRGRSFQMALATWASDYADPDANAKPFAHANSLGDDAAVKQIAWRCQYVNQETSRMVEKAVRESDAVQRAALYRQITEKILHDGPVAILYYPLQLYALRPEIKGFVPSPLFFLHDFSSVWKE</sequence>
<protein>
    <submittedName>
        <fullName evidence="2">ABC-type dipeptide transport system, periplasmic component</fullName>
    </submittedName>
</protein>
<dbReference type="Gene3D" id="3.40.190.10">
    <property type="entry name" value="Periplasmic binding protein-like II"/>
    <property type="match status" value="1"/>
</dbReference>
<dbReference type="HOGENOM" id="CLU_017028_7_2_0"/>
<dbReference type="GO" id="GO:0043190">
    <property type="term" value="C:ATP-binding cassette (ABC) transporter complex"/>
    <property type="evidence" value="ECO:0007669"/>
    <property type="project" value="InterPro"/>
</dbReference>
<name>A0A0S6VXL0_9BACT</name>
<dbReference type="PIRSF" id="PIRSF002741">
    <property type="entry name" value="MppA"/>
    <property type="match status" value="1"/>
</dbReference>